<dbReference type="Proteomes" id="UP000485058">
    <property type="component" value="Unassembled WGS sequence"/>
</dbReference>
<evidence type="ECO:0000313" key="2">
    <source>
        <dbReference type="Proteomes" id="UP000485058"/>
    </source>
</evidence>
<accession>A0A699YN22</accession>
<dbReference type="PANTHER" id="PTHR34094:SF1">
    <property type="entry name" value="PROTEIN FAM185A"/>
    <property type="match status" value="1"/>
</dbReference>
<proteinExistence type="predicted"/>
<organism evidence="1 2">
    <name type="scientific">Haematococcus lacustris</name>
    <name type="common">Green alga</name>
    <name type="synonym">Haematococcus pluvialis</name>
    <dbReference type="NCBI Taxonomy" id="44745"/>
    <lineage>
        <taxon>Eukaryota</taxon>
        <taxon>Viridiplantae</taxon>
        <taxon>Chlorophyta</taxon>
        <taxon>core chlorophytes</taxon>
        <taxon>Chlorophyceae</taxon>
        <taxon>CS clade</taxon>
        <taxon>Chlamydomonadales</taxon>
        <taxon>Haematococcaceae</taxon>
        <taxon>Haematococcus</taxon>
    </lineage>
</organism>
<sequence>MGSTAVDFEADSAWSVESHPAPAAPAASIVSVRQREGGAHGALCVTMPDKWTSLDISTAGQSVTVGKLVEAGLKLRTNGGPAQLGQVRATHAVIDTRVKGGSAGGVEAAGPLKGGELSGSQVHVSTGQGAVQLKRQSGRLRSQGGDVRVGSLDGHLEVESEGGSIEVHVHNRAGTLRLASNGGAVCVAVSPDTQLQVLLTSCGDTTLGEGCAPSSSTLPVSWLITPSSASAAKRSGPVACGALEIAAGTGHVTMYLEGWAAAMQRKLGKA</sequence>
<keyword evidence="2" id="KW-1185">Reference proteome</keyword>
<dbReference type="AlphaFoldDB" id="A0A699YN22"/>
<gene>
    <name evidence="1" type="ORF">HaLaN_06903</name>
</gene>
<dbReference type="PANTHER" id="PTHR34094">
    <property type="match status" value="1"/>
</dbReference>
<comment type="caution">
    <text evidence="1">The sequence shown here is derived from an EMBL/GenBank/DDBJ whole genome shotgun (WGS) entry which is preliminary data.</text>
</comment>
<feature type="non-terminal residue" evidence="1">
    <location>
        <position position="1"/>
    </location>
</feature>
<evidence type="ECO:0000313" key="1">
    <source>
        <dbReference type="EMBL" id="GFH11410.1"/>
    </source>
</evidence>
<reference evidence="1 2" key="1">
    <citation type="submission" date="2020-02" db="EMBL/GenBank/DDBJ databases">
        <title>Draft genome sequence of Haematococcus lacustris strain NIES-144.</title>
        <authorList>
            <person name="Morimoto D."/>
            <person name="Nakagawa S."/>
            <person name="Yoshida T."/>
            <person name="Sawayama S."/>
        </authorList>
    </citation>
    <scope>NUCLEOTIDE SEQUENCE [LARGE SCALE GENOMIC DNA]</scope>
    <source>
        <strain evidence="1 2">NIES-144</strain>
    </source>
</reference>
<dbReference type="EMBL" id="BLLF01000400">
    <property type="protein sequence ID" value="GFH11410.1"/>
    <property type="molecule type" value="Genomic_DNA"/>
</dbReference>
<protein>
    <submittedName>
        <fullName evidence="1">DUF4097 domain-containing protein</fullName>
    </submittedName>
</protein>
<name>A0A699YN22_HAELA</name>